<accession>A0A2U2PHA7</accession>
<sequence>MLKTALLILYNTYENNELHGHKKGEKRLLTTLFPNDGWKDLLLSTDFMYDLTRLANMRGKMMELDPQLPASSLAS</sequence>
<organism evidence="1 2">
    <name type="scientific">Pararcticibacter amylolyticus</name>
    <dbReference type="NCBI Taxonomy" id="2173175"/>
    <lineage>
        <taxon>Bacteria</taxon>
        <taxon>Pseudomonadati</taxon>
        <taxon>Bacteroidota</taxon>
        <taxon>Sphingobacteriia</taxon>
        <taxon>Sphingobacteriales</taxon>
        <taxon>Sphingobacteriaceae</taxon>
        <taxon>Pararcticibacter</taxon>
    </lineage>
</organism>
<evidence type="ECO:0000313" key="2">
    <source>
        <dbReference type="Proteomes" id="UP000245647"/>
    </source>
</evidence>
<dbReference type="AlphaFoldDB" id="A0A2U2PHA7"/>
<proteinExistence type="predicted"/>
<evidence type="ECO:0000313" key="1">
    <source>
        <dbReference type="EMBL" id="PWG80783.1"/>
    </source>
</evidence>
<comment type="caution">
    <text evidence="1">The sequence shown here is derived from an EMBL/GenBank/DDBJ whole genome shotgun (WGS) entry which is preliminary data.</text>
</comment>
<reference evidence="1 2" key="1">
    <citation type="submission" date="2018-04" db="EMBL/GenBank/DDBJ databases">
        <title>Pedobacter chongqingensis sp. nov., isolated from a rottenly hemp rope.</title>
        <authorList>
            <person name="Cai Y."/>
        </authorList>
    </citation>
    <scope>NUCLEOTIDE SEQUENCE [LARGE SCALE GENOMIC DNA]</scope>
    <source>
        <strain evidence="1 2">FJ4-8</strain>
    </source>
</reference>
<name>A0A2U2PHA7_9SPHI</name>
<protein>
    <submittedName>
        <fullName evidence="1">Uncharacterized protein</fullName>
    </submittedName>
</protein>
<dbReference type="Proteomes" id="UP000245647">
    <property type="component" value="Unassembled WGS sequence"/>
</dbReference>
<keyword evidence="2" id="KW-1185">Reference proteome</keyword>
<dbReference type="EMBL" id="QEAS01000007">
    <property type="protein sequence ID" value="PWG80783.1"/>
    <property type="molecule type" value="Genomic_DNA"/>
</dbReference>
<gene>
    <name evidence="1" type="ORF">DDR33_10010</name>
</gene>